<name>A0A9E7GI33_9LILI</name>
<evidence type="ECO:0000313" key="3">
    <source>
        <dbReference type="Proteomes" id="UP001055439"/>
    </source>
</evidence>
<evidence type="ECO:0000313" key="2">
    <source>
        <dbReference type="EMBL" id="URE15886.1"/>
    </source>
</evidence>
<sequence>MVGLQSKRQKARTPHCRWPCSDGKGVTAGGKPKASKLNSGHFWGNSEREKTREKLDGSAAAAVERQDDGQKISQHLLQRFG</sequence>
<keyword evidence="3" id="KW-1185">Reference proteome</keyword>
<gene>
    <name evidence="2" type="ORF">MUK42_36371</name>
</gene>
<organism evidence="2 3">
    <name type="scientific">Musa troglodytarum</name>
    <name type="common">fe'i banana</name>
    <dbReference type="NCBI Taxonomy" id="320322"/>
    <lineage>
        <taxon>Eukaryota</taxon>
        <taxon>Viridiplantae</taxon>
        <taxon>Streptophyta</taxon>
        <taxon>Embryophyta</taxon>
        <taxon>Tracheophyta</taxon>
        <taxon>Spermatophyta</taxon>
        <taxon>Magnoliopsida</taxon>
        <taxon>Liliopsida</taxon>
        <taxon>Zingiberales</taxon>
        <taxon>Musaceae</taxon>
        <taxon>Musa</taxon>
    </lineage>
</organism>
<feature type="region of interest" description="Disordered" evidence="1">
    <location>
        <begin position="1"/>
        <end position="81"/>
    </location>
</feature>
<dbReference type="AlphaFoldDB" id="A0A9E7GI33"/>
<reference evidence="2" key="1">
    <citation type="submission" date="2022-05" db="EMBL/GenBank/DDBJ databases">
        <title>The Musa troglodytarum L. genome provides insights into the mechanism of non-climacteric behaviour and enrichment of carotenoids.</title>
        <authorList>
            <person name="Wang J."/>
        </authorList>
    </citation>
    <scope>NUCLEOTIDE SEQUENCE</scope>
    <source>
        <tissue evidence="2">Leaf</tissue>
    </source>
</reference>
<protein>
    <submittedName>
        <fullName evidence="2">Uncharacterized protein</fullName>
    </submittedName>
</protein>
<evidence type="ECO:0000256" key="1">
    <source>
        <dbReference type="SAM" id="MobiDB-lite"/>
    </source>
</evidence>
<accession>A0A9E7GI33</accession>
<dbReference type="EMBL" id="CP097509">
    <property type="protein sequence ID" value="URE15886.1"/>
    <property type="molecule type" value="Genomic_DNA"/>
</dbReference>
<proteinExistence type="predicted"/>
<dbReference type="Proteomes" id="UP001055439">
    <property type="component" value="Chromosome 7"/>
</dbReference>
<feature type="compositionally biased region" description="Polar residues" evidence="1">
    <location>
        <begin position="71"/>
        <end position="81"/>
    </location>
</feature>
<feature type="compositionally biased region" description="Basic and acidic residues" evidence="1">
    <location>
        <begin position="46"/>
        <end position="56"/>
    </location>
</feature>